<name>A0ABS4SVY3_9PROT</name>
<feature type="transmembrane region" description="Helical" evidence="1">
    <location>
        <begin position="292"/>
        <end position="311"/>
    </location>
</feature>
<accession>A0ABS4SVY3</accession>
<keyword evidence="3" id="KW-1185">Reference proteome</keyword>
<dbReference type="RefSeq" id="WP_209772224.1">
    <property type="nucleotide sequence ID" value="NZ_JAGINP010000034.1"/>
</dbReference>
<dbReference type="EMBL" id="JAGINP010000034">
    <property type="protein sequence ID" value="MBP2296721.1"/>
    <property type="molecule type" value="Genomic_DNA"/>
</dbReference>
<keyword evidence="1" id="KW-1133">Transmembrane helix</keyword>
<evidence type="ECO:0000313" key="2">
    <source>
        <dbReference type="EMBL" id="MBP2296721.1"/>
    </source>
</evidence>
<sequence>MPDGSSSLRLGNADAGALAGRQLRGFVRTLREGWRVPLAGAVLGLLLGAGAVRVVTPQYTAGMVVGPTARVGAAAMGARLPVLLGHDTPLAAAEPGPGDELLSDFGRYLELFGSVPVAERMMADAGLMRALFPDRWDAEAGAWRPPAGVLPWLKRLFLAAVGREDWLEPDPERVSSALKDRILVEMVRSGPMRRITLRHPDREVALRLLTAVAVATDAHLRAEAARRSAAQIAHVRARLAGITVAEHRRALADLLSEQERVAMMIEVDLPLAADAIVPPTAARRPDWPNPVLVVPVAALVGLVAGAVFLSLRTVWRAGS</sequence>
<dbReference type="PANTHER" id="PTHR32309:SF31">
    <property type="entry name" value="CAPSULAR EXOPOLYSACCHARIDE FAMILY"/>
    <property type="match status" value="1"/>
</dbReference>
<organism evidence="2 3">
    <name type="scientific">Azospirillum rugosum</name>
    <dbReference type="NCBI Taxonomy" id="416170"/>
    <lineage>
        <taxon>Bacteria</taxon>
        <taxon>Pseudomonadati</taxon>
        <taxon>Pseudomonadota</taxon>
        <taxon>Alphaproteobacteria</taxon>
        <taxon>Rhodospirillales</taxon>
        <taxon>Azospirillaceae</taxon>
        <taxon>Azospirillum</taxon>
    </lineage>
</organism>
<evidence type="ECO:0008006" key="4">
    <source>
        <dbReference type="Google" id="ProtNLM"/>
    </source>
</evidence>
<keyword evidence="1" id="KW-0472">Membrane</keyword>
<keyword evidence="1" id="KW-0812">Transmembrane</keyword>
<dbReference type="PANTHER" id="PTHR32309">
    <property type="entry name" value="TYROSINE-PROTEIN KINASE"/>
    <property type="match status" value="1"/>
</dbReference>
<dbReference type="Proteomes" id="UP000781958">
    <property type="component" value="Unassembled WGS sequence"/>
</dbReference>
<evidence type="ECO:0000313" key="3">
    <source>
        <dbReference type="Proteomes" id="UP000781958"/>
    </source>
</evidence>
<evidence type="ECO:0000256" key="1">
    <source>
        <dbReference type="SAM" id="Phobius"/>
    </source>
</evidence>
<dbReference type="InterPro" id="IPR050445">
    <property type="entry name" value="Bact_polysacc_biosynth/exp"/>
</dbReference>
<proteinExistence type="predicted"/>
<gene>
    <name evidence="2" type="ORF">J2851_006539</name>
</gene>
<protein>
    <recommendedName>
        <fullName evidence="4">Chain length determinant protein</fullName>
    </recommendedName>
</protein>
<comment type="caution">
    <text evidence="2">The sequence shown here is derived from an EMBL/GenBank/DDBJ whole genome shotgun (WGS) entry which is preliminary data.</text>
</comment>
<reference evidence="2 3" key="1">
    <citation type="submission" date="2021-03" db="EMBL/GenBank/DDBJ databases">
        <title>Genomic Encyclopedia of Type Strains, Phase III (KMG-III): the genomes of soil and plant-associated and newly described type strains.</title>
        <authorList>
            <person name="Whitman W."/>
        </authorList>
    </citation>
    <scope>NUCLEOTIDE SEQUENCE [LARGE SCALE GENOMIC DNA]</scope>
    <source>
        <strain evidence="2 3">IMMIB AFH-6</strain>
    </source>
</reference>